<reference evidence="2 3" key="1">
    <citation type="submission" date="2024-09" db="EMBL/GenBank/DDBJ databases">
        <authorList>
            <person name="Sun Q."/>
            <person name="Mori K."/>
        </authorList>
    </citation>
    <scope>NUCLEOTIDE SEQUENCE [LARGE SCALE GENOMIC DNA]</scope>
    <source>
        <strain evidence="2 3">TISTR 1856</strain>
    </source>
</reference>
<keyword evidence="3" id="KW-1185">Reference proteome</keyword>
<dbReference type="RefSeq" id="WP_380136212.1">
    <property type="nucleotide sequence ID" value="NZ_JBHLUI010000006.1"/>
</dbReference>
<sequence>MSFGVWGPHLGPVDGDGRAVLGELAGAGYDGSELGPTGYLGDPERTAELFVAAGLAPAGVYVGLPTVEGMLSRDARTDLERACRTLRAVVDAQLSVGPGGALPDAPIVLADDGAPGLDGPRDPADESSGLDAEQWRGAVRALGEAMGIVADHGLTTSFHPHLGTFVESEREVDRLLATTSLSVTLDTGHALLAGTDPVAAVTRWGARINHVHVKDVRLDVLAQARAAGPVALRSWWGEANVPLGAGDVDLSGVLRALDRRGYAGWYVVEQDVVPTGAPQLAEFGAAQRDNLDTLLGVLP</sequence>
<name>A0ABV5LN68_9ACTN</name>
<comment type="caution">
    <text evidence="2">The sequence shown here is derived from an EMBL/GenBank/DDBJ whole genome shotgun (WGS) entry which is preliminary data.</text>
</comment>
<protein>
    <submittedName>
        <fullName evidence="2">TIM barrel protein</fullName>
    </submittedName>
</protein>
<dbReference type="PANTHER" id="PTHR12110:SF41">
    <property type="entry name" value="INOSOSE DEHYDRATASE"/>
    <property type="match status" value="1"/>
</dbReference>
<evidence type="ECO:0000313" key="2">
    <source>
        <dbReference type="EMBL" id="MFB9375512.1"/>
    </source>
</evidence>
<dbReference type="InterPro" id="IPR050312">
    <property type="entry name" value="IolE/XylAMocC-like"/>
</dbReference>
<feature type="domain" description="Xylose isomerase-like TIM barrel" evidence="1">
    <location>
        <begin position="24"/>
        <end position="271"/>
    </location>
</feature>
<dbReference type="InterPro" id="IPR013022">
    <property type="entry name" value="Xyl_isomerase-like_TIM-brl"/>
</dbReference>
<organism evidence="2 3">
    <name type="scientific">Kineococcus gynurae</name>
    <dbReference type="NCBI Taxonomy" id="452979"/>
    <lineage>
        <taxon>Bacteria</taxon>
        <taxon>Bacillati</taxon>
        <taxon>Actinomycetota</taxon>
        <taxon>Actinomycetes</taxon>
        <taxon>Kineosporiales</taxon>
        <taxon>Kineosporiaceae</taxon>
        <taxon>Kineococcus</taxon>
    </lineage>
</organism>
<dbReference type="Pfam" id="PF01261">
    <property type="entry name" value="AP_endonuc_2"/>
    <property type="match status" value="1"/>
</dbReference>
<dbReference type="InterPro" id="IPR036237">
    <property type="entry name" value="Xyl_isomerase-like_sf"/>
</dbReference>
<proteinExistence type="predicted"/>
<accession>A0ABV5LN68</accession>
<dbReference type="SUPFAM" id="SSF51658">
    <property type="entry name" value="Xylose isomerase-like"/>
    <property type="match status" value="1"/>
</dbReference>
<dbReference type="Gene3D" id="3.20.20.150">
    <property type="entry name" value="Divalent-metal-dependent TIM barrel enzymes"/>
    <property type="match status" value="1"/>
</dbReference>
<dbReference type="EMBL" id="JBHMDM010000001">
    <property type="protein sequence ID" value="MFB9375512.1"/>
    <property type="molecule type" value="Genomic_DNA"/>
</dbReference>
<dbReference type="Proteomes" id="UP001589748">
    <property type="component" value="Unassembled WGS sequence"/>
</dbReference>
<evidence type="ECO:0000259" key="1">
    <source>
        <dbReference type="Pfam" id="PF01261"/>
    </source>
</evidence>
<evidence type="ECO:0000313" key="3">
    <source>
        <dbReference type="Proteomes" id="UP001589748"/>
    </source>
</evidence>
<dbReference type="PANTHER" id="PTHR12110">
    <property type="entry name" value="HYDROXYPYRUVATE ISOMERASE"/>
    <property type="match status" value="1"/>
</dbReference>
<gene>
    <name evidence="2" type="ORF">ACFFVI_00880</name>
</gene>